<dbReference type="GO" id="GO:0044231">
    <property type="term" value="C:host cell presynaptic membrane"/>
    <property type="evidence" value="ECO:0007669"/>
    <property type="project" value="UniProtKB-KW"/>
</dbReference>
<feature type="region of interest" description="Disordered" evidence="9">
    <location>
        <begin position="489"/>
        <end position="511"/>
    </location>
</feature>
<dbReference type="InterPro" id="IPR013761">
    <property type="entry name" value="SAM/pointed_sf"/>
</dbReference>
<dbReference type="OMA" id="RMERKFM"/>
<dbReference type="OrthoDB" id="76949at2759"/>
<dbReference type="InterPro" id="IPR002110">
    <property type="entry name" value="Ankyrin_rpt"/>
</dbReference>
<keyword evidence="5" id="KW-0638">Presynaptic neurotoxin</keyword>
<dbReference type="SUPFAM" id="SSF47769">
    <property type="entry name" value="SAM/Pointed domain"/>
    <property type="match status" value="1"/>
</dbReference>
<evidence type="ECO:0000256" key="8">
    <source>
        <dbReference type="PROSITE-ProRule" id="PRU00023"/>
    </source>
</evidence>
<dbReference type="GO" id="GO:0044218">
    <property type="term" value="C:other organism cell membrane"/>
    <property type="evidence" value="ECO:0007669"/>
    <property type="project" value="UniProtKB-KW"/>
</dbReference>
<keyword evidence="5" id="KW-0528">Neurotoxin</keyword>
<keyword evidence="7" id="KW-0472">Membrane</keyword>
<keyword evidence="3" id="KW-1052">Target cell membrane</keyword>
<sequence length="638" mass="71584">MSSESTMERIRQASRDGYLDLLRDTTRKECNAPDEDGMTATHWAAYAGNLDSLRIIVGRGGDPSKCDHFGNTALHWSAANGHFNCVSFLVSFGINLWSLDNQYHTAKEVAAINNRDEIVQFLDHIIAQQSALNTKFVQKMKEKALNEAEKRIKMFQKMQNKTIKMAEREERQREKNRKKSLCIVKSTATSSSSSTMEMDVDSTTTETTIIDDQPQHIYDQLTIGNGCERQYHSTISSNSSSSTMKFSDIVNSSIKSSTSKSGTARMKILAGVSRKVLVRKSNSNDTVKSNENDGNGCRTMVRSLVGIRRDDQIMYVPKYGSLSVTNLSLTGTNDMNGIDETSKPNVNDRLHLKDMFDVNDTSTSRTGTETKMNTFNKNIKTSIKSRLLRLNHKIGNHNGSHKHKSNHNNGTLYRTISEPDFMFAHDNIGKSAMVGNCINDVSIANDDCRHSESASIFERPGFGSVSFRGKFTPESLFFMPRYYQVDSLGNSDDDADSGHHEHSQNGSTNSERIKKYCTDKISNSMTPDRDSFASDSIGSAGSLVQPDCLDDQYETNAEQCLPESKSIPVLLFLYAHGLKEYYDLFEREKIDIDSLMLLNEQDFISLGIALGPRRKLINAIRQRRLLLDSDGHVFETRL</sequence>
<dbReference type="SUPFAM" id="SSF48403">
    <property type="entry name" value="Ankyrin repeat"/>
    <property type="match status" value="1"/>
</dbReference>
<evidence type="ECO:0000256" key="1">
    <source>
        <dbReference type="ARBA" id="ARBA00004175"/>
    </source>
</evidence>
<accession>A0A9Q0LX33</accession>
<dbReference type="SMART" id="SM00248">
    <property type="entry name" value="ANK"/>
    <property type="match status" value="3"/>
</dbReference>
<keyword evidence="4" id="KW-0677">Repeat</keyword>
<dbReference type="InterPro" id="IPR050776">
    <property type="entry name" value="Ank_Repeat/CDKN_Inhibitor"/>
</dbReference>
<dbReference type="GO" id="GO:0006887">
    <property type="term" value="P:exocytosis"/>
    <property type="evidence" value="ECO:0007669"/>
    <property type="project" value="UniProtKB-KW"/>
</dbReference>
<evidence type="ECO:0000313" key="12">
    <source>
        <dbReference type="Proteomes" id="UP001142055"/>
    </source>
</evidence>
<name>A0A9Q0LX33_BLOTA</name>
<dbReference type="Pfam" id="PF12796">
    <property type="entry name" value="Ank_2"/>
    <property type="match status" value="1"/>
</dbReference>
<dbReference type="AlphaFoldDB" id="A0A9Q0LX33"/>
<feature type="repeat" description="ANK" evidence="8">
    <location>
        <begin position="36"/>
        <end position="68"/>
    </location>
</feature>
<keyword evidence="2" id="KW-0268">Exocytosis</keyword>
<organism evidence="11 12">
    <name type="scientific">Blomia tropicalis</name>
    <name type="common">Mite</name>
    <dbReference type="NCBI Taxonomy" id="40697"/>
    <lineage>
        <taxon>Eukaryota</taxon>
        <taxon>Metazoa</taxon>
        <taxon>Ecdysozoa</taxon>
        <taxon>Arthropoda</taxon>
        <taxon>Chelicerata</taxon>
        <taxon>Arachnida</taxon>
        <taxon>Acari</taxon>
        <taxon>Acariformes</taxon>
        <taxon>Sarcoptiformes</taxon>
        <taxon>Astigmata</taxon>
        <taxon>Glycyphagoidea</taxon>
        <taxon>Echimyopodidae</taxon>
        <taxon>Blomia</taxon>
    </lineage>
</organism>
<dbReference type="InterPro" id="IPR001660">
    <property type="entry name" value="SAM"/>
</dbReference>
<dbReference type="EMBL" id="JAPWDV010000003">
    <property type="protein sequence ID" value="KAJ6216123.1"/>
    <property type="molecule type" value="Genomic_DNA"/>
</dbReference>
<evidence type="ECO:0000256" key="4">
    <source>
        <dbReference type="ARBA" id="ARBA00022737"/>
    </source>
</evidence>
<evidence type="ECO:0000256" key="2">
    <source>
        <dbReference type="ARBA" id="ARBA00022483"/>
    </source>
</evidence>
<dbReference type="Gene3D" id="1.10.150.50">
    <property type="entry name" value="Transcription Factor, Ets-1"/>
    <property type="match status" value="1"/>
</dbReference>
<dbReference type="Proteomes" id="UP001142055">
    <property type="component" value="Chromosome 3"/>
</dbReference>
<reference evidence="11" key="1">
    <citation type="submission" date="2022-12" db="EMBL/GenBank/DDBJ databases">
        <title>Genome assemblies of Blomia tropicalis.</title>
        <authorList>
            <person name="Cui Y."/>
        </authorList>
    </citation>
    <scope>NUCLEOTIDE SEQUENCE</scope>
    <source>
        <tissue evidence="11">Adult mites</tissue>
    </source>
</reference>
<gene>
    <name evidence="11" type="ORF">RDWZM_007280</name>
</gene>
<dbReference type="SMART" id="SM00454">
    <property type="entry name" value="SAM"/>
    <property type="match status" value="1"/>
</dbReference>
<evidence type="ECO:0000256" key="3">
    <source>
        <dbReference type="ARBA" id="ARBA00022537"/>
    </source>
</evidence>
<dbReference type="InterPro" id="IPR036770">
    <property type="entry name" value="Ankyrin_rpt-contain_sf"/>
</dbReference>
<dbReference type="Pfam" id="PF00536">
    <property type="entry name" value="SAM_1"/>
    <property type="match status" value="1"/>
</dbReference>
<evidence type="ECO:0000256" key="9">
    <source>
        <dbReference type="SAM" id="MobiDB-lite"/>
    </source>
</evidence>
<comment type="subcellular location">
    <subcellularLocation>
        <location evidence="1">Target cell membrane</location>
    </subcellularLocation>
</comment>
<keyword evidence="6 8" id="KW-0040">ANK repeat</keyword>
<dbReference type="PANTHER" id="PTHR24201:SF15">
    <property type="entry name" value="ANKYRIN REPEAT DOMAIN-CONTAINING PROTEIN 66"/>
    <property type="match status" value="1"/>
</dbReference>
<feature type="repeat" description="ANK" evidence="8">
    <location>
        <begin position="69"/>
        <end position="101"/>
    </location>
</feature>
<keyword evidence="5" id="KW-0800">Toxin</keyword>
<proteinExistence type="predicted"/>
<dbReference type="Gene3D" id="1.25.40.20">
    <property type="entry name" value="Ankyrin repeat-containing domain"/>
    <property type="match status" value="1"/>
</dbReference>
<evidence type="ECO:0000313" key="11">
    <source>
        <dbReference type="EMBL" id="KAJ6216123.1"/>
    </source>
</evidence>
<evidence type="ECO:0000256" key="6">
    <source>
        <dbReference type="ARBA" id="ARBA00023043"/>
    </source>
</evidence>
<dbReference type="PROSITE" id="PS50088">
    <property type="entry name" value="ANK_REPEAT"/>
    <property type="match status" value="2"/>
</dbReference>
<dbReference type="PROSITE" id="PS50297">
    <property type="entry name" value="ANK_REP_REGION"/>
    <property type="match status" value="2"/>
</dbReference>
<evidence type="ECO:0000259" key="10">
    <source>
        <dbReference type="SMART" id="SM00454"/>
    </source>
</evidence>
<comment type="caution">
    <text evidence="11">The sequence shown here is derived from an EMBL/GenBank/DDBJ whole genome shotgun (WGS) entry which is preliminary data.</text>
</comment>
<dbReference type="PANTHER" id="PTHR24201">
    <property type="entry name" value="ANK_REP_REGION DOMAIN-CONTAINING PROTEIN"/>
    <property type="match status" value="1"/>
</dbReference>
<feature type="domain" description="SAM" evidence="10">
    <location>
        <begin position="562"/>
        <end position="626"/>
    </location>
</feature>
<keyword evidence="7" id="KW-1053">Target membrane</keyword>
<evidence type="ECO:0000256" key="5">
    <source>
        <dbReference type="ARBA" id="ARBA00023028"/>
    </source>
</evidence>
<keyword evidence="12" id="KW-1185">Reference proteome</keyword>
<protein>
    <recommendedName>
        <fullName evidence="10">SAM domain-containing protein</fullName>
    </recommendedName>
</protein>
<evidence type="ECO:0000256" key="7">
    <source>
        <dbReference type="ARBA" id="ARBA00023298"/>
    </source>
</evidence>